<evidence type="ECO:0000313" key="2">
    <source>
        <dbReference type="EMBL" id="BAD35219.1"/>
    </source>
</evidence>
<reference evidence="3" key="3">
    <citation type="journal article" date="2006" name="Nucleic Acids Res.">
        <title>The Rice Annotation Project Database (RAP-DB): hub for Oryza sativa ssp. japonica genome information.</title>
        <authorList>
            <person name="Ohyanagi H."/>
            <person name="Tanaka T."/>
            <person name="Sakai H."/>
            <person name="Shigemoto Y."/>
            <person name="Yamaguchi K."/>
            <person name="Habara T."/>
            <person name="Fujii Y."/>
            <person name="Antonio B.A."/>
            <person name="Nagamura Y."/>
            <person name="Imanishi T."/>
            <person name="Ikeo K."/>
            <person name="Itoh T."/>
            <person name="Gojobori T."/>
            <person name="Sasaki T."/>
        </authorList>
    </citation>
    <scope>NUCLEOTIDE SEQUENCE</scope>
</reference>
<feature type="compositionally biased region" description="Basic residues" evidence="1">
    <location>
        <begin position="10"/>
        <end position="21"/>
    </location>
</feature>
<reference evidence="3" key="4">
    <citation type="journal article" date="2007" name="Genome Res.">
        <title>Curated Genome Annotation of Oryza sativa ssp. japonica and Comparative Genome Analysis with Arabidopsis thaliana.</title>
        <authorList>
            <consortium name="The Rice Annotation Project (RAP)"/>
            <person name="Itoh T."/>
            <person name="Tanaka T."/>
            <person name="Barrero R.A."/>
            <person name="Yamasaki C."/>
            <person name="Fujii Y."/>
            <person name="Hilton P.B."/>
            <person name="Antonio B.A."/>
            <person name="Aono H."/>
            <person name="Apweiler R."/>
            <person name="Bruskiewich R."/>
            <person name="Bureau T."/>
            <person name="Burr F."/>
            <person name="Costa de Oliveira A."/>
            <person name="Fuks G."/>
            <person name="Habara T."/>
            <person name="Haberer G."/>
            <person name="Han B."/>
            <person name="Harada E."/>
            <person name="Hiraki A.T."/>
            <person name="Hirochika H."/>
            <person name="Hoen D."/>
            <person name="Hokari H."/>
            <person name="Hosokawa S."/>
            <person name="Hsing Y."/>
            <person name="Ikawa H."/>
            <person name="Ikeo K."/>
            <person name="Imanishi T."/>
            <person name="Ito Y."/>
            <person name="Jaiswal P."/>
            <person name="Kanno M."/>
            <person name="Kawahara Y."/>
            <person name="Kawamura T."/>
            <person name="Kawashima H."/>
            <person name="Khurana J.P."/>
            <person name="Kikuchi S."/>
            <person name="Komatsu S."/>
            <person name="Koyanagi K.O."/>
            <person name="Kubooka H."/>
            <person name="Lieberherr D."/>
            <person name="Lin Y.C."/>
            <person name="Lonsdale D."/>
            <person name="Matsumoto T."/>
            <person name="Matsuya A."/>
            <person name="McCombie W.R."/>
            <person name="Messing J."/>
            <person name="Miyao A."/>
            <person name="Mulder N."/>
            <person name="Nagamura Y."/>
            <person name="Nam J."/>
            <person name="Namiki N."/>
            <person name="Numa H."/>
            <person name="Nurimoto S."/>
            <person name="O'donovan C."/>
            <person name="Ohyanagi H."/>
            <person name="Okido T."/>
            <person name="Oota S."/>
            <person name="Osato N."/>
            <person name="Palmer L.E."/>
            <person name="Quetier F."/>
            <person name="Raghuvanshi S."/>
            <person name="Saichi N."/>
            <person name="Sakai H."/>
            <person name="Sakai Y."/>
            <person name="Sakata K."/>
            <person name="Sakurai T."/>
            <person name="Sato F."/>
            <person name="Sato Y."/>
            <person name="Schoof H."/>
            <person name="Seki M."/>
            <person name="Shibata M."/>
            <person name="Shimizu Y."/>
            <person name="Shinozaki K."/>
            <person name="Shinso Y."/>
            <person name="Singh N.K."/>
            <person name="Smith-White B."/>
            <person name="Takeda J."/>
            <person name="Tanino M."/>
            <person name="Tatusova T."/>
            <person name="Thongjuea S."/>
            <person name="Todokoro F."/>
            <person name="Tsugane M."/>
            <person name="Tyagi A.K."/>
            <person name="Vanavichit A."/>
            <person name="Wang A."/>
            <person name="Wing R.A."/>
            <person name="Yamaguchi K."/>
            <person name="Yamamoto M."/>
            <person name="Yamamoto N."/>
            <person name="Yu Y."/>
            <person name="Zhang H."/>
            <person name="Zhao Q."/>
            <person name="Higo K."/>
            <person name="Burr B."/>
            <person name="Gojobori T."/>
            <person name="Sasaki T."/>
        </authorList>
    </citation>
    <scope>NUCLEOTIDE SEQUENCE</scope>
</reference>
<reference evidence="3" key="7">
    <citation type="submission" date="2012-08" db="EMBL/GenBank/DDBJ databases">
        <title>Oryza sativa nipponbare(GA3) genomic DNA, chromosome 6.</title>
        <authorList>
            <consortium name="IRGSP(International Rice Genome Sequencing Project)"/>
        </authorList>
    </citation>
    <scope>NUCLEOTIDE SEQUENCE</scope>
</reference>
<feature type="region of interest" description="Disordered" evidence="1">
    <location>
        <begin position="1"/>
        <end position="32"/>
    </location>
</feature>
<organism evidence="2 4">
    <name type="scientific">Oryza sativa subsp. japonica</name>
    <name type="common">Rice</name>
    <dbReference type="NCBI Taxonomy" id="39947"/>
    <lineage>
        <taxon>Eukaryota</taxon>
        <taxon>Viridiplantae</taxon>
        <taxon>Streptophyta</taxon>
        <taxon>Embryophyta</taxon>
        <taxon>Tracheophyta</taxon>
        <taxon>Spermatophyta</taxon>
        <taxon>Magnoliopsida</taxon>
        <taxon>Liliopsida</taxon>
        <taxon>Poales</taxon>
        <taxon>Poaceae</taxon>
        <taxon>BOP clade</taxon>
        <taxon>Oryzoideae</taxon>
        <taxon>Oryzeae</taxon>
        <taxon>Oryzinae</taxon>
        <taxon>Oryza</taxon>
        <taxon>Oryza sativa</taxon>
    </lineage>
</organism>
<reference evidence="3" key="8">
    <citation type="submission" date="2012-08" db="EMBL/GenBank/DDBJ databases">
        <title>The Second Rice Annotation Project Meeting (RAP2).</title>
        <authorList>
            <consortium name="The Rice Annotation Project (RAP)"/>
        </authorList>
    </citation>
    <scope>NUCLEOTIDE SEQUENCE</scope>
</reference>
<sequence>MASGQVLGGRRQRERGGRRRGQGAIPGDPGRLLRALRLQQALPLRRRRLRRQRRRRRRRRSRSVGDGRFPRRDGADDEPGDACGELRGVAAAVRGHVPGRHRRRPLPVDAAAAVMAVASGGRQCTIAGGGGDFTQGREQAVLTGGDGHGLRFEQPAGHFGLLFRGAMDVAGREHCRRRWRRQEEKAEAAAGEPQRVVGC</sequence>
<protein>
    <submittedName>
        <fullName evidence="3">Os06g0195800 protein</fullName>
    </submittedName>
</protein>
<reference evidence="2" key="1">
    <citation type="submission" date="2001-04" db="EMBL/GenBank/DDBJ databases">
        <title>Oryza sativa nipponbare(GA3) genomic DNA, chromosome 6, PAC clone:P0528E04.</title>
        <authorList>
            <person name="Sasaki T."/>
            <person name="Matsumoto T."/>
            <person name="Yamamoto K."/>
        </authorList>
    </citation>
    <scope>NUCLEOTIDE SEQUENCE</scope>
</reference>
<dbReference type="Proteomes" id="UP000000763">
    <property type="component" value="Chromosome 6"/>
</dbReference>
<evidence type="ECO:0000313" key="4">
    <source>
        <dbReference type="Proteomes" id="UP000000763"/>
    </source>
</evidence>
<dbReference type="EMBL" id="AP008212">
    <property type="protein sequence ID" value="BAF18963.1"/>
    <property type="molecule type" value="Genomic_DNA"/>
</dbReference>
<feature type="region of interest" description="Disordered" evidence="1">
    <location>
        <begin position="44"/>
        <end position="82"/>
    </location>
</feature>
<proteinExistence type="predicted"/>
<dbReference type="EMBL" id="AP003510">
    <property type="protein sequence ID" value="BAD35219.1"/>
    <property type="molecule type" value="Genomic_DNA"/>
</dbReference>
<dbReference type="AlphaFoldDB" id="Q69YA8"/>
<reference evidence="4" key="6">
    <citation type="journal article" date="2008" name="Nucleic Acids Res.">
        <title>The rice annotation project database (RAP-DB): 2008 update.</title>
        <authorList>
            <consortium name="The rice annotation project (RAP)"/>
        </authorList>
    </citation>
    <scope>GENOME REANNOTATION</scope>
    <source>
        <strain evidence="4">cv. Nipponbare</strain>
    </source>
</reference>
<gene>
    <name evidence="3" type="ordered locus">Os06g0195800</name>
    <name evidence="2" type="ORF">P0528E04.17</name>
</gene>
<name>Q69YA8_ORYSJ</name>
<dbReference type="KEGG" id="dosa:Os06g0195800"/>
<reference evidence="3 4" key="2">
    <citation type="journal article" date="2005" name="Nature">
        <title>The map-based sequence of the rice genome.</title>
        <authorList>
            <consortium name="International rice genome sequencing project (IRGSP)"/>
            <person name="Matsumoto T."/>
            <person name="Wu J."/>
            <person name="Kanamori H."/>
            <person name="Katayose Y."/>
            <person name="Fujisawa M."/>
            <person name="Namiki N."/>
            <person name="Mizuno H."/>
            <person name="Yamamoto K."/>
            <person name="Antonio B.A."/>
            <person name="Baba T."/>
            <person name="Sakata K."/>
            <person name="Nagamura Y."/>
            <person name="Aoki H."/>
            <person name="Arikawa K."/>
            <person name="Arita K."/>
            <person name="Bito T."/>
            <person name="Chiden Y."/>
            <person name="Fujitsuka N."/>
            <person name="Fukunaka R."/>
            <person name="Hamada M."/>
            <person name="Harada C."/>
            <person name="Hayashi A."/>
            <person name="Hijishita S."/>
            <person name="Honda M."/>
            <person name="Hosokawa S."/>
            <person name="Ichikawa Y."/>
            <person name="Idonuma A."/>
            <person name="Iijima M."/>
            <person name="Ikeda M."/>
            <person name="Ikeno M."/>
            <person name="Ito K."/>
            <person name="Ito S."/>
            <person name="Ito T."/>
            <person name="Ito Y."/>
            <person name="Ito Y."/>
            <person name="Iwabuchi A."/>
            <person name="Kamiya K."/>
            <person name="Karasawa W."/>
            <person name="Kurita K."/>
            <person name="Katagiri S."/>
            <person name="Kikuta A."/>
            <person name="Kobayashi H."/>
            <person name="Kobayashi N."/>
            <person name="Machita K."/>
            <person name="Maehara T."/>
            <person name="Masukawa M."/>
            <person name="Mizubayashi T."/>
            <person name="Mukai Y."/>
            <person name="Nagasaki H."/>
            <person name="Nagata Y."/>
            <person name="Naito S."/>
            <person name="Nakashima M."/>
            <person name="Nakama Y."/>
            <person name="Nakamichi Y."/>
            <person name="Nakamura M."/>
            <person name="Meguro A."/>
            <person name="Negishi M."/>
            <person name="Ohta I."/>
            <person name="Ohta T."/>
            <person name="Okamoto M."/>
            <person name="Ono N."/>
            <person name="Saji S."/>
            <person name="Sakaguchi M."/>
            <person name="Sakai K."/>
            <person name="Shibata M."/>
            <person name="Shimokawa T."/>
            <person name="Song J."/>
            <person name="Takazaki Y."/>
            <person name="Terasawa K."/>
            <person name="Tsugane M."/>
            <person name="Tsuji K."/>
            <person name="Ueda S."/>
            <person name="Waki K."/>
            <person name="Yamagata H."/>
            <person name="Yamamoto M."/>
            <person name="Yamamoto S."/>
            <person name="Yamane H."/>
            <person name="Yoshiki S."/>
            <person name="Yoshihara R."/>
            <person name="Yukawa K."/>
            <person name="Zhong H."/>
            <person name="Yano M."/>
            <person name="Yuan Q."/>
            <person name="Ouyang S."/>
            <person name="Liu J."/>
            <person name="Jones K.M."/>
            <person name="Gansberger K."/>
            <person name="Moffat K."/>
            <person name="Hill J."/>
            <person name="Bera J."/>
            <person name="Fadrosh D."/>
            <person name="Jin S."/>
            <person name="Johri S."/>
            <person name="Kim M."/>
            <person name="Overton L."/>
            <person name="Reardon M."/>
            <person name="Tsitrin T."/>
            <person name="Vuong H."/>
            <person name="Weaver B."/>
            <person name="Ciecko A."/>
            <person name="Tallon L."/>
            <person name="Jackson J."/>
            <person name="Pai G."/>
            <person name="Aken S.V."/>
            <person name="Utterback T."/>
            <person name="Reidmuller S."/>
            <person name="Feldblyum T."/>
            <person name="Hsiao J."/>
            <person name="Zismann V."/>
            <person name="Iobst S."/>
            <person name="de Vazeille A.R."/>
            <person name="Buell C.R."/>
            <person name="Ying K."/>
            <person name="Li Y."/>
            <person name="Lu T."/>
            <person name="Huang Y."/>
            <person name="Zhao Q."/>
            <person name="Feng Q."/>
            <person name="Zhang L."/>
            <person name="Zhu J."/>
            <person name="Weng Q."/>
            <person name="Mu J."/>
            <person name="Lu Y."/>
            <person name="Fan D."/>
            <person name="Liu Y."/>
            <person name="Guan J."/>
            <person name="Zhang Y."/>
            <person name="Yu S."/>
            <person name="Liu X."/>
            <person name="Zhang Y."/>
            <person name="Hong G."/>
            <person name="Han B."/>
            <person name="Choisne N."/>
            <person name="Demange N."/>
            <person name="Orjeda G."/>
            <person name="Samain S."/>
            <person name="Cattolico L."/>
            <person name="Pelletier E."/>
            <person name="Couloux A."/>
            <person name="Segurens B."/>
            <person name="Wincker P."/>
            <person name="D'Hont A."/>
            <person name="Scarpelli C."/>
            <person name="Weissenbach J."/>
            <person name="Salanoubat M."/>
            <person name="Quetier F."/>
            <person name="Yu Y."/>
            <person name="Kim H.R."/>
            <person name="Rambo T."/>
            <person name="Currie J."/>
            <person name="Collura K."/>
            <person name="Luo M."/>
            <person name="Yang T."/>
            <person name="Ammiraju J.S.S."/>
            <person name="Engler F."/>
            <person name="Soderlund C."/>
            <person name="Wing R.A."/>
            <person name="Palmer L.E."/>
            <person name="de la Bastide M."/>
            <person name="Spiegel L."/>
            <person name="Nascimento L."/>
            <person name="Zutavern T."/>
            <person name="O'Shaughnessy A."/>
            <person name="Dike S."/>
            <person name="Dedhia N."/>
            <person name="Preston R."/>
            <person name="Balija V."/>
            <person name="McCombie W.R."/>
            <person name="Chow T."/>
            <person name="Chen H."/>
            <person name="Chung M."/>
            <person name="Chen C."/>
            <person name="Shaw J."/>
            <person name="Wu H."/>
            <person name="Hsiao K."/>
            <person name="Chao Y."/>
            <person name="Chu M."/>
            <person name="Cheng C."/>
            <person name="Hour A."/>
            <person name="Lee P."/>
            <person name="Lin S."/>
            <person name="Lin Y."/>
            <person name="Liou J."/>
            <person name="Liu S."/>
            <person name="Hsing Y."/>
            <person name="Raghuvanshi S."/>
            <person name="Mohanty A."/>
            <person name="Bharti A.K."/>
            <person name="Gaur A."/>
            <person name="Gupta V."/>
            <person name="Kumar D."/>
            <person name="Ravi V."/>
            <person name="Vij S."/>
            <person name="Kapur A."/>
            <person name="Khurana P."/>
            <person name="Khurana P."/>
            <person name="Khurana J.P."/>
            <person name="Tyagi A.K."/>
            <person name="Gaikwad K."/>
            <person name="Singh A."/>
            <person name="Dalal V."/>
            <person name="Srivastava S."/>
            <person name="Dixit A."/>
            <person name="Pal A.K."/>
            <person name="Ghazi I.A."/>
            <person name="Yadav M."/>
            <person name="Pandit A."/>
            <person name="Bhargava A."/>
            <person name="Sureshbabu K."/>
            <person name="Batra K."/>
            <person name="Sharma T.R."/>
            <person name="Mohapatra T."/>
            <person name="Singh N.K."/>
            <person name="Messing J."/>
            <person name="Nelson A.B."/>
            <person name="Fuks G."/>
            <person name="Kavchok S."/>
            <person name="Keizer G."/>
            <person name="Linton E."/>
            <person name="Llaca V."/>
            <person name="Song R."/>
            <person name="Tanyolac B."/>
            <person name="Young S."/>
            <person name="Ho-Il K."/>
            <person name="Hahn J.H."/>
            <person name="Sangsakoo G."/>
            <person name="Vanavichit A."/>
            <person name="de Mattos Luiz.A.T."/>
            <person name="Zimmer P.D."/>
            <person name="Malone G."/>
            <person name="Dellagostin O."/>
            <person name="de Oliveira A.C."/>
            <person name="Bevan M."/>
            <person name="Bancroft I."/>
            <person name="Minx P."/>
            <person name="Cordum H."/>
            <person name="Wilson R."/>
            <person name="Cheng Z."/>
            <person name="Jin W."/>
            <person name="Jiang J."/>
            <person name="Leong S.A."/>
            <person name="Iwama H."/>
            <person name="Gojobori T."/>
            <person name="Itoh T."/>
            <person name="Niimura Y."/>
            <person name="Fujii Y."/>
            <person name="Habara T."/>
            <person name="Sakai H."/>
            <person name="Sato Y."/>
            <person name="Wilson G."/>
            <person name="Kumar K."/>
            <person name="McCouch S."/>
            <person name="Juretic N."/>
            <person name="Hoen D."/>
            <person name="Wright S."/>
            <person name="Bruskiewich R."/>
            <person name="Bureau T."/>
            <person name="Miyao A."/>
            <person name="Hirochika H."/>
            <person name="Nishikawa T."/>
            <person name="Kadowaki K."/>
            <person name="Sugiura M."/>
            <person name="Burr B."/>
            <person name="Sasaki T."/>
        </authorList>
    </citation>
    <scope>NUCLEOTIDE SEQUENCE [LARGE SCALE GENOMIC DNA]</scope>
    <source>
        <strain evidence="4">cv. Nipponbare</strain>
    </source>
</reference>
<evidence type="ECO:0000256" key="1">
    <source>
        <dbReference type="SAM" id="MobiDB-lite"/>
    </source>
</evidence>
<evidence type="ECO:0000313" key="3">
    <source>
        <dbReference type="EMBL" id="BAF18963.1"/>
    </source>
</evidence>
<accession>Q69YA8</accession>
<feature type="compositionally biased region" description="Basic residues" evidence="1">
    <location>
        <begin position="44"/>
        <end position="62"/>
    </location>
</feature>
<feature type="compositionally biased region" description="Basic and acidic residues" evidence="1">
    <location>
        <begin position="63"/>
        <end position="74"/>
    </location>
</feature>
<reference evidence="3" key="5">
    <citation type="journal article" date="2008" name="Nucleic Acids Res.">
        <title>The Rice Annotation Project Database (RAP-DB): 2008 update.</title>
        <authorList>
            <consortium name="The Rice Annotation Project (RAP)"/>
            <person name="Tanaka T."/>
            <person name="Antonio B.A."/>
            <person name="Kikuchi S."/>
            <person name="Matsumoto T."/>
            <person name="Nagamura Y."/>
            <person name="Numa H."/>
            <person name="Sakai H."/>
            <person name="Wu J."/>
            <person name="Itoh T."/>
            <person name="Sasaki T."/>
            <person name="Aono R."/>
            <person name="Fujii Y."/>
            <person name="Habara T."/>
            <person name="Harada E."/>
            <person name="Kanno M."/>
            <person name="Kawahara Y."/>
            <person name="Kawashima H."/>
            <person name="Kubooka H."/>
            <person name="Matsuya A."/>
            <person name="Nakaoka H."/>
            <person name="Saichi N."/>
            <person name="Sanbonmatsu R."/>
            <person name="Sato Y."/>
            <person name="Shinso Y."/>
            <person name="Suzuki M."/>
            <person name="Takeda J."/>
            <person name="Tanino M."/>
            <person name="Todokoro F."/>
            <person name="Yamaguchi K."/>
            <person name="Yamamoto N."/>
            <person name="Yamasaki C."/>
            <person name="Imanishi T."/>
            <person name="Okido T."/>
            <person name="Tada M."/>
            <person name="Ikeo K."/>
            <person name="Tateno Y."/>
            <person name="Gojobori T."/>
            <person name="Lin Y.C."/>
            <person name="Wei F.J."/>
            <person name="Hsing Y.I."/>
            <person name="Zhao Q."/>
            <person name="Han B."/>
            <person name="Kramer M.R."/>
            <person name="McCombie R.W."/>
            <person name="Lonsdale D."/>
            <person name="O'Donovan C.C."/>
            <person name="Whitfield E.J."/>
            <person name="Apweiler R."/>
            <person name="Koyanagi K.O."/>
            <person name="Khurana J.P."/>
            <person name="Raghuvanshi S."/>
            <person name="Singh N.K."/>
            <person name="Tyagi A.K."/>
            <person name="Haberer G."/>
            <person name="Fujisawa M."/>
            <person name="Hosokawa S."/>
            <person name="Ito Y."/>
            <person name="Ikawa H."/>
            <person name="Shibata M."/>
            <person name="Yamamoto M."/>
            <person name="Bruskiewich R.M."/>
            <person name="Hoen D.R."/>
            <person name="Bureau TE."/>
            <person name="Namiki N."/>
            <person name="Ohyanagi H."/>
            <person name="Sakai Y."/>
            <person name="Nobushima S."/>
            <person name="Sakata K."/>
            <person name="Barrero R.A."/>
            <person name="Sato Y."/>
            <person name="Souvorov A."/>
            <person name="Smith-White B."/>
            <person name="Tatusova T."/>
            <person name="An S."/>
            <person name="An G."/>
            <person name="OOta S."/>
            <person name="Fuks G."/>
            <person name="Messing J."/>
            <person name="Christie K.R."/>
            <person name="Lieberherr D."/>
            <person name="Kim H."/>
            <person name="Zuccolo A."/>
            <person name="Wing R.A."/>
            <person name="Nobuta K."/>
            <person name="Green P.J."/>
            <person name="Lu C."/>
            <person name="Meyers BC."/>
            <person name="Chaparro C."/>
            <person name="Piegu B."/>
            <person name="Panaud O."/>
            <person name="Echeverria M."/>
        </authorList>
    </citation>
    <scope>NUCLEOTIDE SEQUENCE</scope>
</reference>